<proteinExistence type="predicted"/>
<protein>
    <submittedName>
        <fullName evidence="1">Uncharacterized protein</fullName>
    </submittedName>
</protein>
<name>A0A8S0QP57_OLEEU</name>
<accession>A0A8S0QP57</accession>
<dbReference type="Gramene" id="OE9A012681T1">
    <property type="protein sequence ID" value="OE9A012681C1"/>
    <property type="gene ID" value="OE9A012681"/>
</dbReference>
<reference evidence="1 2" key="1">
    <citation type="submission" date="2019-12" db="EMBL/GenBank/DDBJ databases">
        <authorList>
            <person name="Alioto T."/>
            <person name="Alioto T."/>
            <person name="Gomez Garrido J."/>
        </authorList>
    </citation>
    <scope>NUCLEOTIDE SEQUENCE [LARGE SCALE GENOMIC DNA]</scope>
</reference>
<dbReference type="AlphaFoldDB" id="A0A8S0QP57"/>
<evidence type="ECO:0000313" key="2">
    <source>
        <dbReference type="Proteomes" id="UP000594638"/>
    </source>
</evidence>
<keyword evidence="2" id="KW-1185">Reference proteome</keyword>
<dbReference type="EMBL" id="CACTIH010001942">
    <property type="protein sequence ID" value="CAA2969456.1"/>
    <property type="molecule type" value="Genomic_DNA"/>
</dbReference>
<evidence type="ECO:0000313" key="1">
    <source>
        <dbReference type="EMBL" id="CAA2969456.1"/>
    </source>
</evidence>
<gene>
    <name evidence="1" type="ORF">OLEA9_A012681</name>
</gene>
<dbReference type="Proteomes" id="UP000594638">
    <property type="component" value="Unassembled WGS sequence"/>
</dbReference>
<sequence length="101" mass="10551">MKTAYSCAAAAVLTGAKKPGIVATCGFAQISSLGVTLHISEVVALHRSTMKSLHAASPSTSLQCTQIDGDGWNDAQISFSYNAAAAALFWLLKLGVDFVLY</sequence>
<organism evidence="1 2">
    <name type="scientific">Olea europaea subsp. europaea</name>
    <dbReference type="NCBI Taxonomy" id="158383"/>
    <lineage>
        <taxon>Eukaryota</taxon>
        <taxon>Viridiplantae</taxon>
        <taxon>Streptophyta</taxon>
        <taxon>Embryophyta</taxon>
        <taxon>Tracheophyta</taxon>
        <taxon>Spermatophyta</taxon>
        <taxon>Magnoliopsida</taxon>
        <taxon>eudicotyledons</taxon>
        <taxon>Gunneridae</taxon>
        <taxon>Pentapetalae</taxon>
        <taxon>asterids</taxon>
        <taxon>lamiids</taxon>
        <taxon>Lamiales</taxon>
        <taxon>Oleaceae</taxon>
        <taxon>Oleeae</taxon>
        <taxon>Olea</taxon>
    </lineage>
</organism>
<comment type="caution">
    <text evidence="1">The sequence shown here is derived from an EMBL/GenBank/DDBJ whole genome shotgun (WGS) entry which is preliminary data.</text>
</comment>